<dbReference type="Gene3D" id="3.40.50.1240">
    <property type="entry name" value="Phosphoglycerate mutase-like"/>
    <property type="match status" value="1"/>
</dbReference>
<dbReference type="RefSeq" id="WP_064716573.1">
    <property type="nucleotide sequence ID" value="NZ_JMTM01000074.1"/>
</dbReference>
<dbReference type="SUPFAM" id="SSF53254">
    <property type="entry name" value="Phosphoglycerate mutase-like"/>
    <property type="match status" value="1"/>
</dbReference>
<keyword evidence="2" id="KW-0378">Hydrolase</keyword>
<dbReference type="InterPro" id="IPR013078">
    <property type="entry name" value="His_Pase_superF_clade-1"/>
</dbReference>
<dbReference type="OrthoDB" id="9782128at2"/>
<dbReference type="PANTHER" id="PTHR48100">
    <property type="entry name" value="BROAD-SPECIFICITY PHOSPHATASE YOR283W-RELATED"/>
    <property type="match status" value="1"/>
</dbReference>
<accession>A0A199XM85</accession>
<protein>
    <recommendedName>
        <fullName evidence="1">Alpha-ribazole phosphatase</fullName>
        <ecNumber evidence="1">3.1.3.73</ecNumber>
    </recommendedName>
</protein>
<comment type="caution">
    <text evidence="2">The sequence shown here is derived from an EMBL/GenBank/DDBJ whole genome shotgun (WGS) entry which is preliminary data.</text>
</comment>
<evidence type="ECO:0000256" key="1">
    <source>
        <dbReference type="NCBIfam" id="TIGR03162"/>
    </source>
</evidence>
<dbReference type="PANTHER" id="PTHR48100:SF1">
    <property type="entry name" value="HISTIDINE PHOSPHATASE FAMILY PROTEIN-RELATED"/>
    <property type="match status" value="1"/>
</dbReference>
<reference evidence="2 3" key="1">
    <citation type="submission" date="2016-06" db="EMBL/GenBank/DDBJ databases">
        <title>Draft genome sequence of Flavobacterium succinicans strain DD5b.</title>
        <authorList>
            <person name="Poehlein A."/>
            <person name="Daniel R."/>
            <person name="Simeonova D.D."/>
        </authorList>
    </citation>
    <scope>NUCLEOTIDE SEQUENCE [LARGE SCALE GENOMIC DNA]</scope>
    <source>
        <strain evidence="2 3">DD5b</strain>
    </source>
</reference>
<dbReference type="NCBIfam" id="TIGR03162">
    <property type="entry name" value="ribazole_cobC"/>
    <property type="match status" value="1"/>
</dbReference>
<dbReference type="EC" id="3.1.3.73" evidence="1"/>
<dbReference type="InterPro" id="IPR017578">
    <property type="entry name" value="Ribazole_CobC"/>
</dbReference>
<dbReference type="InterPro" id="IPR050275">
    <property type="entry name" value="PGM_Phosphatase"/>
</dbReference>
<dbReference type="Proteomes" id="UP000093807">
    <property type="component" value="Unassembled WGS sequence"/>
</dbReference>
<sequence length="180" mass="20740">MEIYLVRHTETVCEKGICYGQSDVGIRAPYETIFETILEQLPEQGVMYTSPLQRCLILAQHIQEAKGIPIVAEEPRLKEMHFGDWELQAWNAIPRTVLDPWMNDFVNVAVPNGESFIDLDQRVWEFLEEKLEKPNEKPLILVTHSGVIRSVLCRINNIPLQEAFSTPLDYGVVVKVEYTR</sequence>
<name>A0A199XM85_9FLAO</name>
<keyword evidence="3" id="KW-1185">Reference proteome</keyword>
<dbReference type="GO" id="GO:0009236">
    <property type="term" value="P:cobalamin biosynthetic process"/>
    <property type="evidence" value="ECO:0007669"/>
    <property type="project" value="UniProtKB-UniRule"/>
</dbReference>
<proteinExistence type="predicted"/>
<gene>
    <name evidence="2" type="primary">pspB</name>
    <name evidence="2" type="ORF">FLB_28360</name>
</gene>
<dbReference type="SMART" id="SM00855">
    <property type="entry name" value="PGAM"/>
    <property type="match status" value="1"/>
</dbReference>
<dbReference type="AlphaFoldDB" id="A0A199XM85"/>
<evidence type="ECO:0000313" key="3">
    <source>
        <dbReference type="Proteomes" id="UP000093807"/>
    </source>
</evidence>
<dbReference type="EMBL" id="JMTM01000074">
    <property type="protein sequence ID" value="OAZ02858.1"/>
    <property type="molecule type" value="Genomic_DNA"/>
</dbReference>
<dbReference type="GO" id="GO:0005737">
    <property type="term" value="C:cytoplasm"/>
    <property type="evidence" value="ECO:0007669"/>
    <property type="project" value="TreeGrafter"/>
</dbReference>
<dbReference type="InterPro" id="IPR029033">
    <property type="entry name" value="His_PPase_superfam"/>
</dbReference>
<dbReference type="CDD" id="cd07067">
    <property type="entry name" value="HP_PGM_like"/>
    <property type="match status" value="1"/>
</dbReference>
<dbReference type="PATRIC" id="fig|29536.5.peg.2938"/>
<dbReference type="GO" id="GO:0043755">
    <property type="term" value="F:alpha-ribazole phosphatase activity"/>
    <property type="evidence" value="ECO:0007669"/>
    <property type="project" value="UniProtKB-UniRule"/>
</dbReference>
<evidence type="ECO:0000313" key="2">
    <source>
        <dbReference type="EMBL" id="OAZ02858.1"/>
    </source>
</evidence>
<dbReference type="Pfam" id="PF00300">
    <property type="entry name" value="His_Phos_1"/>
    <property type="match status" value="1"/>
</dbReference>
<organism evidence="2 3">
    <name type="scientific">Flavobacterium succinicans</name>
    <dbReference type="NCBI Taxonomy" id="29536"/>
    <lineage>
        <taxon>Bacteria</taxon>
        <taxon>Pseudomonadati</taxon>
        <taxon>Bacteroidota</taxon>
        <taxon>Flavobacteriia</taxon>
        <taxon>Flavobacteriales</taxon>
        <taxon>Flavobacteriaceae</taxon>
        <taxon>Flavobacterium</taxon>
    </lineage>
</organism>